<name>A0A1Q2HP93_9BACT</name>
<sequence>MDSEERHELKRNDFEEFIKKAPGFIKKYIREIISICLIVAAGIMWLAKEEPVRPDVKQQAAVNDIFQQVNTKLGEIRQGEAEPSALDPLIEDAISKADNLTSPVQRGFAYVKAADAMRASIWKQGAEKNEINEALEMYKKAEKTAQEDPLVDGMAKFGIALCRIDLEQFDQASNILGKLVTSEKYADTALPKLAEKRLKFISDLKTDFNFAENAPEQENEQSS</sequence>
<dbReference type="EMBL" id="CP019633">
    <property type="protein sequence ID" value="AQQ09053.1"/>
    <property type="molecule type" value="Genomic_DNA"/>
</dbReference>
<evidence type="ECO:0008006" key="4">
    <source>
        <dbReference type="Google" id="ProtNLM"/>
    </source>
</evidence>
<keyword evidence="3" id="KW-1185">Reference proteome</keyword>
<dbReference type="OrthoDB" id="285877at2"/>
<keyword evidence="1" id="KW-0812">Transmembrane</keyword>
<proteinExistence type="predicted"/>
<dbReference type="Proteomes" id="UP000188273">
    <property type="component" value="Chromosome"/>
</dbReference>
<dbReference type="Gene3D" id="1.25.40.10">
    <property type="entry name" value="Tetratricopeptide repeat domain"/>
    <property type="match status" value="1"/>
</dbReference>
<accession>A0A1Q2HP93</accession>
<dbReference type="AlphaFoldDB" id="A0A1Q2HP93"/>
<dbReference type="KEGG" id="pbu:L21SP3_00851"/>
<evidence type="ECO:0000313" key="2">
    <source>
        <dbReference type="EMBL" id="AQQ09053.1"/>
    </source>
</evidence>
<dbReference type="InterPro" id="IPR011990">
    <property type="entry name" value="TPR-like_helical_dom_sf"/>
</dbReference>
<gene>
    <name evidence="2" type="ORF">L21SP3_00851</name>
</gene>
<feature type="transmembrane region" description="Helical" evidence="1">
    <location>
        <begin position="28"/>
        <end position="47"/>
    </location>
</feature>
<keyword evidence="1" id="KW-1133">Transmembrane helix</keyword>
<reference evidence="3" key="1">
    <citation type="submission" date="2017-02" db="EMBL/GenBank/DDBJ databases">
        <title>Comparative genomics and description of representatives of a novel lineage of planctomycetes thriving in anoxic sediments.</title>
        <authorList>
            <person name="Spring S."/>
            <person name="Bunk B."/>
            <person name="Sproer C."/>
            <person name="Klenk H.-P."/>
        </authorList>
    </citation>
    <scope>NUCLEOTIDE SEQUENCE [LARGE SCALE GENOMIC DNA]</scope>
    <source>
        <strain evidence="3">L21-RPul-D3</strain>
    </source>
</reference>
<evidence type="ECO:0000256" key="1">
    <source>
        <dbReference type="SAM" id="Phobius"/>
    </source>
</evidence>
<keyword evidence="1" id="KW-0472">Membrane</keyword>
<dbReference type="STRING" id="1940790.L21SP3_00851"/>
<dbReference type="RefSeq" id="WP_077539511.1">
    <property type="nucleotide sequence ID" value="NZ_CP019633.1"/>
</dbReference>
<protein>
    <recommendedName>
        <fullName evidence="4">Tetratricopeptide repeat-like domain-containing protein</fullName>
    </recommendedName>
</protein>
<evidence type="ECO:0000313" key="3">
    <source>
        <dbReference type="Proteomes" id="UP000188273"/>
    </source>
</evidence>
<organism evidence="2 3">
    <name type="scientific">Sedimentisphaera cyanobacteriorum</name>
    <dbReference type="NCBI Taxonomy" id="1940790"/>
    <lineage>
        <taxon>Bacteria</taxon>
        <taxon>Pseudomonadati</taxon>
        <taxon>Planctomycetota</taxon>
        <taxon>Phycisphaerae</taxon>
        <taxon>Sedimentisphaerales</taxon>
        <taxon>Sedimentisphaeraceae</taxon>
        <taxon>Sedimentisphaera</taxon>
    </lineage>
</organism>